<name>A0A1R3X8V1_9RHOB</name>
<dbReference type="NCBIfam" id="TIGR03370">
    <property type="entry name" value="VPLPA-CTERM"/>
    <property type="match status" value="1"/>
</dbReference>
<feature type="chain" id="PRO_5013272307" evidence="2">
    <location>
        <begin position="23"/>
        <end position="216"/>
    </location>
</feature>
<evidence type="ECO:0000256" key="1">
    <source>
        <dbReference type="SAM" id="Phobius"/>
    </source>
</evidence>
<dbReference type="InterPro" id="IPR022472">
    <property type="entry name" value="VPLPA-CTERM"/>
</dbReference>
<dbReference type="OrthoDB" id="7859532at2"/>
<dbReference type="AlphaFoldDB" id="A0A1R3X8V1"/>
<evidence type="ECO:0000313" key="3">
    <source>
        <dbReference type="EMBL" id="SIT87294.1"/>
    </source>
</evidence>
<keyword evidence="1" id="KW-0812">Transmembrane</keyword>
<keyword evidence="2" id="KW-0732">Signal</keyword>
<accession>A0A1R3X8V1</accession>
<organism evidence="3 4">
    <name type="scientific">Yoonia rosea</name>
    <dbReference type="NCBI Taxonomy" id="287098"/>
    <lineage>
        <taxon>Bacteria</taxon>
        <taxon>Pseudomonadati</taxon>
        <taxon>Pseudomonadota</taxon>
        <taxon>Alphaproteobacteria</taxon>
        <taxon>Rhodobacterales</taxon>
        <taxon>Paracoccaceae</taxon>
        <taxon>Yoonia</taxon>
    </lineage>
</organism>
<reference evidence="4" key="1">
    <citation type="submission" date="2017-01" db="EMBL/GenBank/DDBJ databases">
        <authorList>
            <person name="Varghese N."/>
            <person name="Submissions S."/>
        </authorList>
    </citation>
    <scope>NUCLEOTIDE SEQUENCE [LARGE SCALE GENOMIC DNA]</scope>
    <source>
        <strain evidence="4">DSM 29591</strain>
    </source>
</reference>
<keyword evidence="1" id="KW-0472">Membrane</keyword>
<gene>
    <name evidence="3" type="ORF">SAMN05421665_2340</name>
</gene>
<evidence type="ECO:0000313" key="4">
    <source>
        <dbReference type="Proteomes" id="UP000186997"/>
    </source>
</evidence>
<protein>
    <submittedName>
        <fullName evidence="3">VPLPA-CTERM protein sorting domain-containing protein</fullName>
    </submittedName>
</protein>
<evidence type="ECO:0000256" key="2">
    <source>
        <dbReference type="SAM" id="SignalP"/>
    </source>
</evidence>
<dbReference type="RefSeq" id="WP_076659946.1">
    <property type="nucleotide sequence ID" value="NZ_FTPR01000002.1"/>
</dbReference>
<feature type="transmembrane region" description="Helical" evidence="1">
    <location>
        <begin position="187"/>
        <end position="208"/>
    </location>
</feature>
<keyword evidence="4" id="KW-1185">Reference proteome</keyword>
<dbReference type="EMBL" id="FTPR01000002">
    <property type="protein sequence ID" value="SIT87294.1"/>
    <property type="molecule type" value="Genomic_DNA"/>
</dbReference>
<feature type="signal peptide" evidence="2">
    <location>
        <begin position="1"/>
        <end position="22"/>
    </location>
</feature>
<keyword evidence="1" id="KW-1133">Transmembrane helix</keyword>
<dbReference type="Proteomes" id="UP000186997">
    <property type="component" value="Unassembled WGS sequence"/>
</dbReference>
<proteinExistence type="predicted"/>
<sequence length="216" mass="22608">MFKKFFAGVITAVALTATAASAATLSLHGTGQTHVVTNNDVLGSLNNTTIDMIDGSRKNASNGLFLDIVSGMAQITYTYLGAEAGNSNYAAVMGTEVFDNRGPTYTATNATVTVTQAVSGFLDFAFGTYAPTWATGLFNNDGVADEATRHYAMGFVAISANAFYVLFDDIARGDRDFDDIVVRIDVAAVPLPAGSLLLLSALGGALVLRRRKTVAA</sequence>